<keyword evidence="2" id="KW-1185">Reference proteome</keyword>
<organism evidence="1 2">
    <name type="scientific">Teratosphaeria nubilosa</name>
    <dbReference type="NCBI Taxonomy" id="161662"/>
    <lineage>
        <taxon>Eukaryota</taxon>
        <taxon>Fungi</taxon>
        <taxon>Dikarya</taxon>
        <taxon>Ascomycota</taxon>
        <taxon>Pezizomycotina</taxon>
        <taxon>Dothideomycetes</taxon>
        <taxon>Dothideomycetidae</taxon>
        <taxon>Mycosphaerellales</taxon>
        <taxon>Teratosphaeriaceae</taxon>
        <taxon>Teratosphaeria</taxon>
    </lineage>
</organism>
<dbReference type="Gene3D" id="3.30.9.10">
    <property type="entry name" value="D-Amino Acid Oxidase, subunit A, domain 2"/>
    <property type="match status" value="1"/>
</dbReference>
<name>A0A6G1L891_9PEZI</name>
<proteinExistence type="predicted"/>
<dbReference type="Gene3D" id="3.50.50.60">
    <property type="entry name" value="FAD/NAD(P)-binding domain"/>
    <property type="match status" value="2"/>
</dbReference>
<evidence type="ECO:0000313" key="1">
    <source>
        <dbReference type="EMBL" id="KAF2769087.1"/>
    </source>
</evidence>
<dbReference type="EMBL" id="ML995837">
    <property type="protein sequence ID" value="KAF2769087.1"/>
    <property type="molecule type" value="Genomic_DNA"/>
</dbReference>
<dbReference type="Proteomes" id="UP000799436">
    <property type="component" value="Unassembled WGS sequence"/>
</dbReference>
<dbReference type="InterPro" id="IPR036188">
    <property type="entry name" value="FAD/NAD-bd_sf"/>
</dbReference>
<gene>
    <name evidence="1" type="ORF">EJ03DRAFT_336447</name>
</gene>
<evidence type="ECO:0000313" key="2">
    <source>
        <dbReference type="Proteomes" id="UP000799436"/>
    </source>
</evidence>
<protein>
    <submittedName>
        <fullName evidence="1">Uncharacterized protein</fullName>
    </submittedName>
</protein>
<dbReference type="AlphaFoldDB" id="A0A6G1L891"/>
<sequence length="134" mass="15443">MKLALEARDGWRTDPVFNPYYHETGMLYAESKGMSRDFFEKVSADRYQTRVENLARSGGSCQLGWCISRCLYLATGGSFHSWKFMPTIGQYIVKMLHGELNEEQSNRWAWDRTASGGSALPEYIPARDLQDIYR</sequence>
<dbReference type="OrthoDB" id="2219495at2759"/>
<accession>A0A6G1L891</accession>
<reference evidence="1" key="1">
    <citation type="journal article" date="2020" name="Stud. Mycol.">
        <title>101 Dothideomycetes genomes: a test case for predicting lifestyles and emergence of pathogens.</title>
        <authorList>
            <person name="Haridas S."/>
            <person name="Albert R."/>
            <person name="Binder M."/>
            <person name="Bloem J."/>
            <person name="Labutti K."/>
            <person name="Salamov A."/>
            <person name="Andreopoulos B."/>
            <person name="Baker S."/>
            <person name="Barry K."/>
            <person name="Bills G."/>
            <person name="Bluhm B."/>
            <person name="Cannon C."/>
            <person name="Castanera R."/>
            <person name="Culley D."/>
            <person name="Daum C."/>
            <person name="Ezra D."/>
            <person name="Gonzalez J."/>
            <person name="Henrissat B."/>
            <person name="Kuo A."/>
            <person name="Liang C."/>
            <person name="Lipzen A."/>
            <person name="Lutzoni F."/>
            <person name="Magnuson J."/>
            <person name="Mondo S."/>
            <person name="Nolan M."/>
            <person name="Ohm R."/>
            <person name="Pangilinan J."/>
            <person name="Park H.-J."/>
            <person name="Ramirez L."/>
            <person name="Alfaro M."/>
            <person name="Sun H."/>
            <person name="Tritt A."/>
            <person name="Yoshinaga Y."/>
            <person name="Zwiers L.-H."/>
            <person name="Turgeon B."/>
            <person name="Goodwin S."/>
            <person name="Spatafora J."/>
            <person name="Crous P."/>
            <person name="Grigoriev I."/>
        </authorList>
    </citation>
    <scope>NUCLEOTIDE SEQUENCE</scope>
    <source>
        <strain evidence="1">CBS 116005</strain>
    </source>
</reference>